<sequence length="134" mass="14919">MDLKTIGIVRSSITKPNGPAKMEHEPGAVRARIEIDPQYAEAMVGLEPGMEIDLFTWLHLGRRDVMQVHPRGDKSRPMRGVFATRSPWRPNPIGLHRVTIAAIPSPLCIEVDKLEAIDQTPVIDIKTKPSSVRP</sequence>
<evidence type="ECO:0000256" key="1">
    <source>
        <dbReference type="ARBA" id="ARBA00022691"/>
    </source>
</evidence>
<dbReference type="Proteomes" id="UP000438699">
    <property type="component" value="Unassembled WGS sequence"/>
</dbReference>
<reference evidence="4 5" key="1">
    <citation type="journal article" date="2017" name="Int. J. Syst. Evol. Microbiol.">
        <title>Desulfovibrio senegalensis sp. nov., a mesophilic sulfate reducer isolated from marine sediment.</title>
        <authorList>
            <person name="Thioye A."/>
            <person name="Gam Z.B.A."/>
            <person name="Mbengue M."/>
            <person name="Cayol J.L."/>
            <person name="Joseph-Bartoli M."/>
            <person name="Toure-Kane C."/>
            <person name="Labat M."/>
        </authorList>
    </citation>
    <scope>NUCLEOTIDE SEQUENCE [LARGE SCALE GENOMIC DNA]</scope>
    <source>
        <strain evidence="4 5">DSM 101509</strain>
    </source>
</reference>
<accession>A0A6N6N1C5</accession>
<dbReference type="InterPro" id="IPR040372">
    <property type="entry name" value="YaeB-like"/>
</dbReference>
<dbReference type="PANTHER" id="PTHR12818:SF0">
    <property type="entry name" value="TRNA (ADENINE(37)-N6)-METHYLTRANSFERASE"/>
    <property type="match status" value="1"/>
</dbReference>
<evidence type="ECO:0000313" key="5">
    <source>
        <dbReference type="Proteomes" id="UP000438699"/>
    </source>
</evidence>
<dbReference type="GO" id="GO:0032259">
    <property type="term" value="P:methylation"/>
    <property type="evidence" value="ECO:0007669"/>
    <property type="project" value="UniProtKB-KW"/>
</dbReference>
<dbReference type="SUPFAM" id="SSF118196">
    <property type="entry name" value="YaeB-like"/>
    <property type="match status" value="1"/>
</dbReference>
<keyword evidence="5" id="KW-1185">Reference proteome</keyword>
<keyword evidence="4" id="KW-0808">Transferase</keyword>
<dbReference type="NCBIfam" id="TIGR00104">
    <property type="entry name" value="tRNA_TsaA"/>
    <property type="match status" value="1"/>
</dbReference>
<dbReference type="CDD" id="cd09281">
    <property type="entry name" value="UPF0066"/>
    <property type="match status" value="1"/>
</dbReference>
<dbReference type="InterPro" id="IPR036414">
    <property type="entry name" value="YaeB_N_sf"/>
</dbReference>
<dbReference type="InterPro" id="IPR036413">
    <property type="entry name" value="YaeB-like_sf"/>
</dbReference>
<dbReference type="InterPro" id="IPR023368">
    <property type="entry name" value="UPF0066_cons_site"/>
</dbReference>
<evidence type="ECO:0000259" key="3">
    <source>
        <dbReference type="PROSITE" id="PS51668"/>
    </source>
</evidence>
<keyword evidence="4" id="KW-0489">Methyltransferase</keyword>
<organism evidence="4 5">
    <name type="scientific">Pseudodesulfovibrio senegalensis</name>
    <dbReference type="NCBI Taxonomy" id="1721087"/>
    <lineage>
        <taxon>Bacteria</taxon>
        <taxon>Pseudomonadati</taxon>
        <taxon>Thermodesulfobacteriota</taxon>
        <taxon>Desulfovibrionia</taxon>
        <taxon>Desulfovibrionales</taxon>
        <taxon>Desulfovibrionaceae</taxon>
    </lineage>
</organism>
<comment type="caution">
    <text evidence="4">The sequence shown here is derived from an EMBL/GenBank/DDBJ whole genome shotgun (WGS) entry which is preliminary data.</text>
</comment>
<dbReference type="GO" id="GO:0008168">
    <property type="term" value="F:methyltransferase activity"/>
    <property type="evidence" value="ECO:0007669"/>
    <property type="project" value="UniProtKB-KW"/>
</dbReference>
<name>A0A6N6N1C5_9BACT</name>
<dbReference type="InterPro" id="IPR023370">
    <property type="entry name" value="TrmO-like_N"/>
</dbReference>
<proteinExistence type="inferred from homology"/>
<feature type="domain" description="TsaA-like" evidence="3">
    <location>
        <begin position="3"/>
        <end position="134"/>
    </location>
</feature>
<comment type="similarity">
    <text evidence="2">Belongs to the tRNA methyltransferase O family.</text>
</comment>
<dbReference type="Gene3D" id="2.40.30.70">
    <property type="entry name" value="YaeB-like"/>
    <property type="match status" value="1"/>
</dbReference>
<dbReference type="Pfam" id="PF01980">
    <property type="entry name" value="TrmO_N"/>
    <property type="match status" value="1"/>
</dbReference>
<dbReference type="OrthoDB" id="9804309at2"/>
<dbReference type="EMBL" id="WAIE01000005">
    <property type="protein sequence ID" value="KAB1441169.1"/>
    <property type="molecule type" value="Genomic_DNA"/>
</dbReference>
<dbReference type="RefSeq" id="WP_151151424.1">
    <property type="nucleotide sequence ID" value="NZ_WAIE01000005.1"/>
</dbReference>
<dbReference type="AlphaFoldDB" id="A0A6N6N1C5"/>
<dbReference type="PROSITE" id="PS51668">
    <property type="entry name" value="TSAA_2"/>
    <property type="match status" value="1"/>
</dbReference>
<keyword evidence="1" id="KW-0949">S-adenosyl-L-methionine</keyword>
<dbReference type="PROSITE" id="PS01318">
    <property type="entry name" value="TSAA_1"/>
    <property type="match status" value="1"/>
</dbReference>
<dbReference type="PANTHER" id="PTHR12818">
    <property type="entry name" value="TRNA (ADENINE(37)-N6)-METHYLTRANSFERASE"/>
    <property type="match status" value="1"/>
</dbReference>
<evidence type="ECO:0000256" key="2">
    <source>
        <dbReference type="ARBA" id="ARBA00033753"/>
    </source>
</evidence>
<protein>
    <submittedName>
        <fullName evidence="4">tRNA (N6-threonylcarbamoyladenosine(37)-N6)-methyltransferase TrmO</fullName>
    </submittedName>
</protein>
<gene>
    <name evidence="4" type="primary">tsaA</name>
    <name evidence="4" type="ORF">F8A88_12105</name>
</gene>
<evidence type="ECO:0000313" key="4">
    <source>
        <dbReference type="EMBL" id="KAB1441169.1"/>
    </source>
</evidence>